<feature type="domain" description="N-acetyltransferase" evidence="1">
    <location>
        <begin position="5"/>
        <end position="135"/>
    </location>
</feature>
<dbReference type="InterPro" id="IPR000182">
    <property type="entry name" value="GNAT_dom"/>
</dbReference>
<dbReference type="OrthoDB" id="9796032at2"/>
<dbReference type="SUPFAM" id="SSF55729">
    <property type="entry name" value="Acyl-CoA N-acyltransferases (Nat)"/>
    <property type="match status" value="1"/>
</dbReference>
<dbReference type="InterPro" id="IPR016181">
    <property type="entry name" value="Acyl_CoA_acyltransferase"/>
</dbReference>
<organism evidence="2 3">
    <name type="scientific">[Clostridium] fimetarium</name>
    <dbReference type="NCBI Taxonomy" id="99656"/>
    <lineage>
        <taxon>Bacteria</taxon>
        <taxon>Bacillati</taxon>
        <taxon>Bacillota</taxon>
        <taxon>Clostridia</taxon>
        <taxon>Lachnospirales</taxon>
        <taxon>Lachnospiraceae</taxon>
    </lineage>
</organism>
<dbReference type="Proteomes" id="UP000199701">
    <property type="component" value="Unassembled WGS sequence"/>
</dbReference>
<reference evidence="2 3" key="1">
    <citation type="submission" date="2016-10" db="EMBL/GenBank/DDBJ databases">
        <authorList>
            <person name="de Groot N.N."/>
        </authorList>
    </citation>
    <scope>NUCLEOTIDE SEQUENCE [LARGE SCALE GENOMIC DNA]</scope>
    <source>
        <strain evidence="2 3">DSM 9179</strain>
    </source>
</reference>
<dbReference type="PANTHER" id="PTHR43233">
    <property type="entry name" value="FAMILY N-ACETYLTRANSFERASE, PUTATIVE (AFU_ORTHOLOGUE AFUA_6G03350)-RELATED"/>
    <property type="match status" value="1"/>
</dbReference>
<dbReference type="CDD" id="cd04301">
    <property type="entry name" value="NAT_SF"/>
    <property type="match status" value="1"/>
</dbReference>
<accession>A0A1I0PYR4</accession>
<dbReference type="InterPro" id="IPR053144">
    <property type="entry name" value="Acetyltransferase_Butenolide"/>
</dbReference>
<sequence>MQAFRILKGINKMNIDEVKQLIAQTYWAKDRTIDVIRKSMENSICFGVFLDKDVKQVGFARVITDYATTYYICDVIIDSQYRGYGFGKKLLESIVSDQDLCDLKGILVTKDAHGLYEKFGFAKDGSIFMQKARKI</sequence>
<evidence type="ECO:0000313" key="3">
    <source>
        <dbReference type="Proteomes" id="UP000199701"/>
    </source>
</evidence>
<name>A0A1I0PYR4_9FIRM</name>
<dbReference type="Gene3D" id="3.40.630.30">
    <property type="match status" value="1"/>
</dbReference>
<dbReference type="AlphaFoldDB" id="A0A1I0PYR4"/>
<dbReference type="EMBL" id="FOJI01000006">
    <property type="protein sequence ID" value="SEW19697.1"/>
    <property type="molecule type" value="Genomic_DNA"/>
</dbReference>
<evidence type="ECO:0000259" key="1">
    <source>
        <dbReference type="PROSITE" id="PS51186"/>
    </source>
</evidence>
<protein>
    <recommendedName>
        <fullName evidence="1">N-acetyltransferase domain-containing protein</fullName>
    </recommendedName>
</protein>
<dbReference type="GO" id="GO:0016747">
    <property type="term" value="F:acyltransferase activity, transferring groups other than amino-acyl groups"/>
    <property type="evidence" value="ECO:0007669"/>
    <property type="project" value="InterPro"/>
</dbReference>
<dbReference type="RefSeq" id="WP_092453307.1">
    <property type="nucleotide sequence ID" value="NZ_FOJI01000006.1"/>
</dbReference>
<keyword evidence="3" id="KW-1185">Reference proteome</keyword>
<evidence type="ECO:0000313" key="2">
    <source>
        <dbReference type="EMBL" id="SEW19697.1"/>
    </source>
</evidence>
<dbReference type="PANTHER" id="PTHR43233:SF1">
    <property type="entry name" value="FAMILY N-ACETYLTRANSFERASE, PUTATIVE (AFU_ORTHOLOGUE AFUA_6G03350)-RELATED"/>
    <property type="match status" value="1"/>
</dbReference>
<dbReference type="PROSITE" id="PS51186">
    <property type="entry name" value="GNAT"/>
    <property type="match status" value="1"/>
</dbReference>
<proteinExistence type="predicted"/>
<dbReference type="Pfam" id="PF13508">
    <property type="entry name" value="Acetyltransf_7"/>
    <property type="match status" value="1"/>
</dbReference>
<gene>
    <name evidence="2" type="ORF">SAMN05421659_106143</name>
</gene>